<dbReference type="OrthoDB" id="9766459at2"/>
<dbReference type="InterPro" id="IPR000014">
    <property type="entry name" value="PAS"/>
</dbReference>
<dbReference type="EC" id="2.7.13.3" evidence="2"/>
<keyword evidence="5" id="KW-0418">Kinase</keyword>
<dbReference type="InterPro" id="IPR003661">
    <property type="entry name" value="HisK_dim/P_dom"/>
</dbReference>
<keyword evidence="3" id="KW-0597">Phosphoprotein</keyword>
<dbReference type="AlphaFoldDB" id="A0A315Z908"/>
<dbReference type="CDD" id="cd00082">
    <property type="entry name" value="HisKA"/>
    <property type="match status" value="1"/>
</dbReference>
<name>A0A315Z908_SEDFL</name>
<dbReference type="Gene3D" id="3.30.565.10">
    <property type="entry name" value="Histidine kinase-like ATPase, C-terminal domain"/>
    <property type="match status" value="1"/>
</dbReference>
<gene>
    <name evidence="8" type="ORF">BC781_103306</name>
</gene>
<evidence type="ECO:0000259" key="6">
    <source>
        <dbReference type="PROSITE" id="PS50109"/>
    </source>
</evidence>
<dbReference type="PANTHER" id="PTHR43304">
    <property type="entry name" value="PHYTOCHROME-LIKE PROTEIN CPH1"/>
    <property type="match status" value="1"/>
</dbReference>
<dbReference type="SMART" id="SM00388">
    <property type="entry name" value="HisKA"/>
    <property type="match status" value="1"/>
</dbReference>
<dbReference type="SMART" id="SM00387">
    <property type="entry name" value="HATPase_c"/>
    <property type="match status" value="1"/>
</dbReference>
<dbReference type="InterPro" id="IPR036097">
    <property type="entry name" value="HisK_dim/P_sf"/>
</dbReference>
<dbReference type="PRINTS" id="PR00344">
    <property type="entry name" value="BCTRLSENSOR"/>
</dbReference>
<dbReference type="Gene3D" id="3.30.450.20">
    <property type="entry name" value="PAS domain"/>
    <property type="match status" value="1"/>
</dbReference>
<feature type="domain" description="PAC" evidence="7">
    <location>
        <begin position="334"/>
        <end position="386"/>
    </location>
</feature>
<dbReference type="SUPFAM" id="SSF55874">
    <property type="entry name" value="ATPase domain of HSP90 chaperone/DNA topoisomerase II/histidine kinase"/>
    <property type="match status" value="1"/>
</dbReference>
<keyword evidence="9" id="KW-1185">Reference proteome</keyword>
<evidence type="ECO:0000313" key="9">
    <source>
        <dbReference type="Proteomes" id="UP000245535"/>
    </source>
</evidence>
<evidence type="ECO:0000256" key="2">
    <source>
        <dbReference type="ARBA" id="ARBA00012438"/>
    </source>
</evidence>
<dbReference type="PROSITE" id="PS50113">
    <property type="entry name" value="PAC"/>
    <property type="match status" value="1"/>
</dbReference>
<dbReference type="SUPFAM" id="SSF47384">
    <property type="entry name" value="Homodimeric domain of signal transducing histidine kinase"/>
    <property type="match status" value="1"/>
</dbReference>
<dbReference type="InterPro" id="IPR005467">
    <property type="entry name" value="His_kinase_dom"/>
</dbReference>
<evidence type="ECO:0000256" key="4">
    <source>
        <dbReference type="ARBA" id="ARBA00022679"/>
    </source>
</evidence>
<dbReference type="EMBL" id="QGDO01000003">
    <property type="protein sequence ID" value="PWJ42056.1"/>
    <property type="molecule type" value="Genomic_DNA"/>
</dbReference>
<feature type="domain" description="Histidine kinase" evidence="6">
    <location>
        <begin position="404"/>
        <end position="617"/>
    </location>
</feature>
<sequence length="617" mass="70825">MRNKTLDQLRKAEDMIDGLNVVDILTGENNLFKNIPNAFLIFEIENNEVIYSNEQAHQILNTDIPSEISTFLNTHLLPETSTEKQFFFELLQKKKSENVNINLIINGEKTPTNIQLFEIGSGLNLVGVMFHTQHTNSTEKQLQKGLELSHENWMLLDSYGKILRYNENFERISTQIFSENIYFGLDLRENTKWRNSILKAIHGQKVIEVITLQIDNQTRSFEVVISPLITSNEVYIEGILLFIKEVTNSLKVEELLKNSFDEIRNFKVALNRTSLVCVTDPRGYINEVNDLFCSEAKYSYDELIGENINKVLPSLQLPNIYKELSSKTNENSFWREEVQSTDKAGNTFWLDLMFSPVSNKKGEIYQILCIGYPITERKKGEIERQQLMTDLIQHNRNLEQFAFTISHKLRAPLARVIGLAELLKIDDYQTSHKSFVDKLLSSTKELDLLLKGLIEILSFRQNSNLEKKTLDLNYIIQTITSSLSTAINENNAVIEVDLAEDARSLRSIKSYIESIVYHLITNALKFRKKYLSPVIHIRSSKVENGILLEIKDNGVGIDLKNNKEKIFSMYQKLHSSHEGKGLGLYLVKSQVDELNGNIQVESAVNQGTIFKIFIPTE</sequence>
<dbReference type="InterPro" id="IPR000700">
    <property type="entry name" value="PAS-assoc_C"/>
</dbReference>
<evidence type="ECO:0000256" key="3">
    <source>
        <dbReference type="ARBA" id="ARBA00022553"/>
    </source>
</evidence>
<dbReference type="GO" id="GO:0000155">
    <property type="term" value="F:phosphorelay sensor kinase activity"/>
    <property type="evidence" value="ECO:0007669"/>
    <property type="project" value="InterPro"/>
</dbReference>
<dbReference type="RefSeq" id="WP_109618657.1">
    <property type="nucleotide sequence ID" value="NZ_QGDO01000003.1"/>
</dbReference>
<dbReference type="NCBIfam" id="TIGR00229">
    <property type="entry name" value="sensory_box"/>
    <property type="match status" value="1"/>
</dbReference>
<dbReference type="InterPro" id="IPR004358">
    <property type="entry name" value="Sig_transdc_His_kin-like_C"/>
</dbReference>
<protein>
    <recommendedName>
        <fullName evidence="2">histidine kinase</fullName>
        <ecNumber evidence="2">2.7.13.3</ecNumber>
    </recommendedName>
</protein>
<evidence type="ECO:0000256" key="5">
    <source>
        <dbReference type="ARBA" id="ARBA00022777"/>
    </source>
</evidence>
<proteinExistence type="predicted"/>
<reference evidence="8 9" key="1">
    <citation type="submission" date="2018-03" db="EMBL/GenBank/DDBJ databases">
        <title>Genomic Encyclopedia of Archaeal and Bacterial Type Strains, Phase II (KMG-II): from individual species to whole genera.</title>
        <authorList>
            <person name="Goeker M."/>
        </authorList>
    </citation>
    <scope>NUCLEOTIDE SEQUENCE [LARGE SCALE GENOMIC DNA]</scope>
    <source>
        <strain evidence="8 9">DSM 28229</strain>
    </source>
</reference>
<dbReference type="Proteomes" id="UP000245535">
    <property type="component" value="Unassembled WGS sequence"/>
</dbReference>
<organism evidence="8 9">
    <name type="scientific">Sediminitomix flava</name>
    <dbReference type="NCBI Taxonomy" id="379075"/>
    <lineage>
        <taxon>Bacteria</taxon>
        <taxon>Pseudomonadati</taxon>
        <taxon>Bacteroidota</taxon>
        <taxon>Cytophagia</taxon>
        <taxon>Cytophagales</taxon>
        <taxon>Flammeovirgaceae</taxon>
        <taxon>Sediminitomix</taxon>
    </lineage>
</organism>
<dbReference type="InterPro" id="IPR035965">
    <property type="entry name" value="PAS-like_dom_sf"/>
</dbReference>
<keyword evidence="4" id="KW-0808">Transferase</keyword>
<dbReference type="InterPro" id="IPR003594">
    <property type="entry name" value="HATPase_dom"/>
</dbReference>
<comment type="catalytic activity">
    <reaction evidence="1">
        <text>ATP + protein L-histidine = ADP + protein N-phospho-L-histidine.</text>
        <dbReference type="EC" id="2.7.13.3"/>
    </reaction>
</comment>
<dbReference type="Pfam" id="PF13426">
    <property type="entry name" value="PAS_9"/>
    <property type="match status" value="2"/>
</dbReference>
<dbReference type="InterPro" id="IPR052162">
    <property type="entry name" value="Sensor_kinase/Photoreceptor"/>
</dbReference>
<comment type="caution">
    <text evidence="8">The sequence shown here is derived from an EMBL/GenBank/DDBJ whole genome shotgun (WGS) entry which is preliminary data.</text>
</comment>
<evidence type="ECO:0000259" key="7">
    <source>
        <dbReference type="PROSITE" id="PS50113"/>
    </source>
</evidence>
<dbReference type="InterPro" id="IPR036890">
    <property type="entry name" value="HATPase_C_sf"/>
</dbReference>
<dbReference type="Gene3D" id="1.10.287.130">
    <property type="match status" value="1"/>
</dbReference>
<evidence type="ECO:0000313" key="8">
    <source>
        <dbReference type="EMBL" id="PWJ42056.1"/>
    </source>
</evidence>
<dbReference type="CDD" id="cd00130">
    <property type="entry name" value="PAS"/>
    <property type="match status" value="1"/>
</dbReference>
<dbReference type="PROSITE" id="PS50109">
    <property type="entry name" value="HIS_KIN"/>
    <property type="match status" value="1"/>
</dbReference>
<dbReference type="PANTHER" id="PTHR43304:SF1">
    <property type="entry name" value="PAC DOMAIN-CONTAINING PROTEIN"/>
    <property type="match status" value="1"/>
</dbReference>
<dbReference type="Pfam" id="PF02518">
    <property type="entry name" value="HATPase_c"/>
    <property type="match status" value="1"/>
</dbReference>
<dbReference type="SUPFAM" id="SSF55785">
    <property type="entry name" value="PYP-like sensor domain (PAS domain)"/>
    <property type="match status" value="1"/>
</dbReference>
<evidence type="ECO:0000256" key="1">
    <source>
        <dbReference type="ARBA" id="ARBA00000085"/>
    </source>
</evidence>
<dbReference type="Pfam" id="PF00512">
    <property type="entry name" value="HisKA"/>
    <property type="match status" value="1"/>
</dbReference>
<accession>A0A315Z908</accession>